<dbReference type="InterPro" id="IPR036273">
    <property type="entry name" value="CRAL/TRIO_N_dom_sf"/>
</dbReference>
<proteinExistence type="predicted"/>
<gene>
    <name evidence="2" type="ORF">LARSCL_LOCUS9550</name>
</gene>
<name>A0AAV2A201_9ARAC</name>
<dbReference type="PANTHER" id="PTHR10174">
    <property type="entry name" value="ALPHA-TOCOPHEROL TRANSFER PROTEIN-RELATED"/>
    <property type="match status" value="1"/>
</dbReference>
<dbReference type="Gene3D" id="1.10.8.20">
    <property type="entry name" value="N-terminal domain of phosphatidylinositol transfer protein sec14p"/>
    <property type="match status" value="1"/>
</dbReference>
<keyword evidence="3" id="KW-1185">Reference proteome</keyword>
<dbReference type="Gene3D" id="1.20.5.1200">
    <property type="entry name" value="Alpha-tocopherol transfer"/>
    <property type="match status" value="1"/>
</dbReference>
<protein>
    <recommendedName>
        <fullName evidence="1">CRAL-TRIO domain-containing protein</fullName>
    </recommendedName>
</protein>
<sequence length="451" mass="53779">MKTPERKAKGLQELRSLLQRNTKSAAIDFYDDFLVSYLRRNKYRVKDGHQQILNLMYLYERENIFGGVPDEYLDLPSSKFLVLLPMRCQDGCAVILFRYGKWDPTEFSIEQLKQMLLMVLCQALRDPMTQINGFKVIHDLEGVTLKQMKYCTPYNMRLFYNDMSSKALTTQGKEFLPREIGYLTESAIKKCEEELTETPERKAKELQELRYLLQKNPKSEGIDFYEDFLMGFLRRNKYRVENAHQQILKLIHLHETENIFGGISDEYLDLPSSKFIVLLPMRCQDDCALFICRWGKWDPSELPFEQLKRMLLVLMFQALRDPMTQINGFKIIHDLEGMSFKQLKYCTPSNMYLYYNSTVNCLPARYKEFHFISESYLFKIIWRILNPMMSEKIRNRVYLHNNKEELFHYFPRCIMPKVYGGDIQETSMEDWIKEANKEQKEFTLRGQPNYY</sequence>
<dbReference type="Pfam" id="PF00650">
    <property type="entry name" value="CRAL_TRIO"/>
    <property type="match status" value="2"/>
</dbReference>
<accession>A0AAV2A201</accession>
<dbReference type="AlphaFoldDB" id="A0AAV2A201"/>
<dbReference type="InterPro" id="IPR036865">
    <property type="entry name" value="CRAL-TRIO_dom_sf"/>
</dbReference>
<evidence type="ECO:0000313" key="3">
    <source>
        <dbReference type="Proteomes" id="UP001497382"/>
    </source>
</evidence>
<dbReference type="CDD" id="cd00170">
    <property type="entry name" value="SEC14"/>
    <property type="match status" value="2"/>
</dbReference>
<dbReference type="SMART" id="SM00516">
    <property type="entry name" value="SEC14"/>
    <property type="match status" value="1"/>
</dbReference>
<evidence type="ECO:0000259" key="1">
    <source>
        <dbReference type="PROSITE" id="PS50191"/>
    </source>
</evidence>
<dbReference type="PANTHER" id="PTHR10174:SF130">
    <property type="entry name" value="ALPHA-TOCOPHEROL TRANSFER PROTEIN-LIKE"/>
    <property type="match status" value="1"/>
</dbReference>
<reference evidence="2 3" key="1">
    <citation type="submission" date="2024-04" db="EMBL/GenBank/DDBJ databases">
        <authorList>
            <person name="Rising A."/>
            <person name="Reimegard J."/>
            <person name="Sonavane S."/>
            <person name="Akerstrom W."/>
            <person name="Nylinder S."/>
            <person name="Hedman E."/>
            <person name="Kallberg Y."/>
        </authorList>
    </citation>
    <scope>NUCLEOTIDE SEQUENCE [LARGE SCALE GENOMIC DNA]</scope>
</reference>
<dbReference type="Proteomes" id="UP001497382">
    <property type="component" value="Unassembled WGS sequence"/>
</dbReference>
<dbReference type="PROSITE" id="PS50191">
    <property type="entry name" value="CRAL_TRIO"/>
    <property type="match status" value="1"/>
</dbReference>
<dbReference type="EMBL" id="CAXIEN010000107">
    <property type="protein sequence ID" value="CAL1278035.1"/>
    <property type="molecule type" value="Genomic_DNA"/>
</dbReference>
<dbReference type="SUPFAM" id="SSF52087">
    <property type="entry name" value="CRAL/TRIO domain"/>
    <property type="match status" value="2"/>
</dbReference>
<dbReference type="SUPFAM" id="SSF46938">
    <property type="entry name" value="CRAL/TRIO N-terminal domain"/>
    <property type="match status" value="1"/>
</dbReference>
<comment type="caution">
    <text evidence="2">The sequence shown here is derived from an EMBL/GenBank/DDBJ whole genome shotgun (WGS) entry which is preliminary data.</text>
</comment>
<organism evidence="2 3">
    <name type="scientific">Larinioides sclopetarius</name>
    <dbReference type="NCBI Taxonomy" id="280406"/>
    <lineage>
        <taxon>Eukaryota</taxon>
        <taxon>Metazoa</taxon>
        <taxon>Ecdysozoa</taxon>
        <taxon>Arthropoda</taxon>
        <taxon>Chelicerata</taxon>
        <taxon>Arachnida</taxon>
        <taxon>Araneae</taxon>
        <taxon>Araneomorphae</taxon>
        <taxon>Entelegynae</taxon>
        <taxon>Araneoidea</taxon>
        <taxon>Araneidae</taxon>
        <taxon>Larinioides</taxon>
    </lineage>
</organism>
<dbReference type="PRINTS" id="PR00180">
    <property type="entry name" value="CRETINALDHBP"/>
</dbReference>
<dbReference type="GO" id="GO:0016020">
    <property type="term" value="C:membrane"/>
    <property type="evidence" value="ECO:0007669"/>
    <property type="project" value="TreeGrafter"/>
</dbReference>
<dbReference type="Gene3D" id="3.40.525.10">
    <property type="entry name" value="CRAL-TRIO lipid binding domain"/>
    <property type="match status" value="2"/>
</dbReference>
<evidence type="ECO:0000313" key="2">
    <source>
        <dbReference type="EMBL" id="CAL1278035.1"/>
    </source>
</evidence>
<feature type="domain" description="CRAL-TRIO" evidence="1">
    <location>
        <begin position="266"/>
        <end position="427"/>
    </location>
</feature>
<dbReference type="GO" id="GO:1902936">
    <property type="term" value="F:phosphatidylinositol bisphosphate binding"/>
    <property type="evidence" value="ECO:0007669"/>
    <property type="project" value="TreeGrafter"/>
</dbReference>
<dbReference type="InterPro" id="IPR001251">
    <property type="entry name" value="CRAL-TRIO_dom"/>
</dbReference>